<proteinExistence type="inferred from homology"/>
<dbReference type="GO" id="GO:0005737">
    <property type="term" value="C:cytoplasm"/>
    <property type="evidence" value="ECO:0007669"/>
    <property type="project" value="TreeGrafter"/>
</dbReference>
<comment type="caution">
    <text evidence="6">The sequence shown here is derived from an EMBL/GenBank/DDBJ whole genome shotgun (WGS) entry which is preliminary data.</text>
</comment>
<dbReference type="GO" id="GO:0008484">
    <property type="term" value="F:sulfuric ester hydrolase activity"/>
    <property type="evidence" value="ECO:0007669"/>
    <property type="project" value="TreeGrafter"/>
</dbReference>
<dbReference type="AlphaFoldDB" id="A0A4R5DDK2"/>
<dbReference type="InterPro" id="IPR000917">
    <property type="entry name" value="Sulfatase_N"/>
</dbReference>
<protein>
    <recommendedName>
        <fullName evidence="5">Sulfatase N-terminal domain-containing protein</fullName>
    </recommendedName>
</protein>
<evidence type="ECO:0000256" key="1">
    <source>
        <dbReference type="ARBA" id="ARBA00008779"/>
    </source>
</evidence>
<dbReference type="GO" id="GO:0046872">
    <property type="term" value="F:metal ion binding"/>
    <property type="evidence" value="ECO:0007669"/>
    <property type="project" value="UniProtKB-KW"/>
</dbReference>
<reference evidence="6 7" key="1">
    <citation type="submission" date="2019-03" db="EMBL/GenBank/DDBJ databases">
        <title>Draft genome sequences of novel Actinobacteria.</title>
        <authorList>
            <person name="Sahin N."/>
            <person name="Ay H."/>
            <person name="Saygin H."/>
        </authorList>
    </citation>
    <scope>NUCLEOTIDE SEQUENCE [LARGE SCALE GENOMIC DNA]</scope>
    <source>
        <strain evidence="6 7">5K138</strain>
    </source>
</reference>
<evidence type="ECO:0000313" key="7">
    <source>
        <dbReference type="Proteomes" id="UP000294739"/>
    </source>
</evidence>
<gene>
    <name evidence="6" type="ORF">E1269_17095</name>
</gene>
<dbReference type="Gene3D" id="3.40.720.10">
    <property type="entry name" value="Alkaline Phosphatase, subunit A"/>
    <property type="match status" value="1"/>
</dbReference>
<evidence type="ECO:0000313" key="6">
    <source>
        <dbReference type="EMBL" id="TDE08635.1"/>
    </source>
</evidence>
<evidence type="ECO:0000256" key="2">
    <source>
        <dbReference type="ARBA" id="ARBA00022723"/>
    </source>
</evidence>
<evidence type="ECO:0000256" key="3">
    <source>
        <dbReference type="ARBA" id="ARBA00022801"/>
    </source>
</evidence>
<evidence type="ECO:0000259" key="5">
    <source>
        <dbReference type="Pfam" id="PF00884"/>
    </source>
</evidence>
<dbReference type="PANTHER" id="PTHR45953">
    <property type="entry name" value="IDURONATE 2-SULFATASE"/>
    <property type="match status" value="1"/>
</dbReference>
<accession>A0A4R5DDK2</accession>
<dbReference type="PROSITE" id="PS00523">
    <property type="entry name" value="SULFATASE_1"/>
    <property type="match status" value="1"/>
</dbReference>
<feature type="domain" description="Sulfatase N-terminal" evidence="5">
    <location>
        <begin position="78"/>
        <end position="460"/>
    </location>
</feature>
<dbReference type="SUPFAM" id="SSF53649">
    <property type="entry name" value="Alkaline phosphatase-like"/>
    <property type="match status" value="1"/>
</dbReference>
<name>A0A4R5DDK2_9ACTN</name>
<keyword evidence="7" id="KW-1185">Reference proteome</keyword>
<dbReference type="OrthoDB" id="9777306at2"/>
<dbReference type="InterPro" id="IPR017850">
    <property type="entry name" value="Alkaline_phosphatase_core_sf"/>
</dbReference>
<comment type="similarity">
    <text evidence="1">Belongs to the sulfatase family.</text>
</comment>
<keyword evidence="2" id="KW-0479">Metal-binding</keyword>
<dbReference type="Pfam" id="PF00884">
    <property type="entry name" value="Sulfatase"/>
    <property type="match status" value="1"/>
</dbReference>
<dbReference type="PANTHER" id="PTHR45953:SF1">
    <property type="entry name" value="IDURONATE 2-SULFATASE"/>
    <property type="match status" value="1"/>
</dbReference>
<dbReference type="InParanoid" id="A0A4R5DDK2"/>
<evidence type="ECO:0000256" key="4">
    <source>
        <dbReference type="SAM" id="MobiDB-lite"/>
    </source>
</evidence>
<organism evidence="6 7">
    <name type="scientific">Jiangella asiatica</name>
    <dbReference type="NCBI Taxonomy" id="2530372"/>
    <lineage>
        <taxon>Bacteria</taxon>
        <taxon>Bacillati</taxon>
        <taxon>Actinomycetota</taxon>
        <taxon>Actinomycetes</taxon>
        <taxon>Jiangellales</taxon>
        <taxon>Jiangellaceae</taxon>
        <taxon>Jiangella</taxon>
    </lineage>
</organism>
<keyword evidence="3" id="KW-0378">Hydrolase</keyword>
<dbReference type="InterPro" id="IPR024607">
    <property type="entry name" value="Sulfatase_CS"/>
</dbReference>
<dbReference type="EMBL" id="SMKZ01000023">
    <property type="protein sequence ID" value="TDE08635.1"/>
    <property type="molecule type" value="Genomic_DNA"/>
</dbReference>
<sequence length="580" mass="63079">MGHRVTSLSAVAETFVKQSRRSDRLDRCPRAGYCPHIGTTTDVCLADILQMSRVKGRTENSAEMQPVPEGETMPPSRPNIVVILADELRADALGCFGNEVCRTPNLDALAAAGTMLSQCMVTQPTCTPSRACLLTGCYPSALRSRMVGCHTPDDPRFLPRLLAAAGYRTAAVGKLHLVPQADEAVLIPPVGQQGPDFDYYGFQHVDLVNGHGMGTYGPDFTPWLERRVPDLAERRARTRPMAPGVNNASGSLRTHTWELPADAHSGEYVVDRAAAYLEDHARDGEPFFLQVSFPDPHHPFTVPEPYASAYDPARMPVPVPPVSAADGATALQLAAHRGETGRRDPVIGTPPDDYTRYTTADWQAATAIYYGMVTLLDEQIGRILATLRATGLDDDTVVVFATDHGEYLGDHGLAGKGFHYDSAIRTPMIVRGPGIRAGARLDDLASTLDLAPTLLDHAGVPAPEGVQGVSMRAAWAGEARLPRHAGVLTENDDDFVPMRARTLTTPDWKLTWYHGCADGELYDRRRDPAERYNLWHDAAAVAVRYELLPQLLDQVLGAVDVMNGRRQPPSPAVPNWAAPP</sequence>
<feature type="region of interest" description="Disordered" evidence="4">
    <location>
        <begin position="56"/>
        <end position="75"/>
    </location>
</feature>
<dbReference type="Proteomes" id="UP000294739">
    <property type="component" value="Unassembled WGS sequence"/>
</dbReference>